<dbReference type="EMBL" id="JAHRHJ020000006">
    <property type="protein sequence ID" value="KAH9310966.1"/>
    <property type="molecule type" value="Genomic_DNA"/>
</dbReference>
<dbReference type="GO" id="GO:0005886">
    <property type="term" value="C:plasma membrane"/>
    <property type="evidence" value="ECO:0007669"/>
    <property type="project" value="TreeGrafter"/>
</dbReference>
<dbReference type="OMA" id="QCILAIA"/>
<dbReference type="GO" id="GO:0006893">
    <property type="term" value="P:Golgi to plasma membrane transport"/>
    <property type="evidence" value="ECO:0007669"/>
    <property type="project" value="TreeGrafter"/>
</dbReference>
<reference evidence="1 2" key="1">
    <citation type="journal article" date="2021" name="Nat. Plants">
        <title>The Taxus genome provides insights into paclitaxel biosynthesis.</title>
        <authorList>
            <person name="Xiong X."/>
            <person name="Gou J."/>
            <person name="Liao Q."/>
            <person name="Li Y."/>
            <person name="Zhou Q."/>
            <person name="Bi G."/>
            <person name="Li C."/>
            <person name="Du R."/>
            <person name="Wang X."/>
            <person name="Sun T."/>
            <person name="Guo L."/>
            <person name="Liang H."/>
            <person name="Lu P."/>
            <person name="Wu Y."/>
            <person name="Zhang Z."/>
            <person name="Ro D.K."/>
            <person name="Shang Y."/>
            <person name="Huang S."/>
            <person name="Yan J."/>
        </authorList>
    </citation>
    <scope>NUCLEOTIDE SEQUENCE [LARGE SCALE GENOMIC DNA]</scope>
    <source>
        <strain evidence="1">Ta-2019</strain>
    </source>
</reference>
<dbReference type="PANTHER" id="PTHR10241">
    <property type="entry name" value="LETHAL 2 GIANT LARVAE PROTEIN"/>
    <property type="match status" value="1"/>
</dbReference>
<dbReference type="AlphaFoldDB" id="A0AA38FV28"/>
<gene>
    <name evidence="1" type="ORF">KI387_026001</name>
</gene>
<feature type="non-terminal residue" evidence="1">
    <location>
        <position position="90"/>
    </location>
</feature>
<name>A0AA38FV28_TAXCH</name>
<dbReference type="GO" id="GO:0005737">
    <property type="term" value="C:cytoplasm"/>
    <property type="evidence" value="ECO:0007669"/>
    <property type="project" value="TreeGrafter"/>
</dbReference>
<evidence type="ECO:0000313" key="2">
    <source>
        <dbReference type="Proteomes" id="UP000824469"/>
    </source>
</evidence>
<evidence type="ECO:0000313" key="1">
    <source>
        <dbReference type="EMBL" id="KAH9310966.1"/>
    </source>
</evidence>
<protein>
    <submittedName>
        <fullName evidence="1">Uncharacterized protein</fullName>
    </submittedName>
</protein>
<sequence length="90" mass="9665">YPILEGTLKSSDLEPRLAGHYGIPTKSTNLAFDSIQCILAIASGDGRIKLFGGDEAQVLLQSPNPTSCKFLQFLENQGILLSVTSQNAIE</sequence>
<dbReference type="GO" id="GO:0005096">
    <property type="term" value="F:GTPase activator activity"/>
    <property type="evidence" value="ECO:0007669"/>
    <property type="project" value="TreeGrafter"/>
</dbReference>
<comment type="caution">
    <text evidence="1">The sequence shown here is derived from an EMBL/GenBank/DDBJ whole genome shotgun (WGS) entry which is preliminary data.</text>
</comment>
<feature type="non-terminal residue" evidence="1">
    <location>
        <position position="1"/>
    </location>
</feature>
<dbReference type="GO" id="GO:0045159">
    <property type="term" value="F:myosin II binding"/>
    <property type="evidence" value="ECO:0007669"/>
    <property type="project" value="TreeGrafter"/>
</dbReference>
<dbReference type="Proteomes" id="UP000824469">
    <property type="component" value="Unassembled WGS sequence"/>
</dbReference>
<dbReference type="PANTHER" id="PTHR10241:SF27">
    <property type="entry name" value="TRANSDUCIN_WD40 REPEAT-LIKE SUPERFAMILY PROTEIN"/>
    <property type="match status" value="1"/>
</dbReference>
<keyword evidence="2" id="KW-1185">Reference proteome</keyword>
<dbReference type="GO" id="GO:0006887">
    <property type="term" value="P:exocytosis"/>
    <property type="evidence" value="ECO:0007669"/>
    <property type="project" value="TreeGrafter"/>
</dbReference>
<organism evidence="1 2">
    <name type="scientific">Taxus chinensis</name>
    <name type="common">Chinese yew</name>
    <name type="synonym">Taxus wallichiana var. chinensis</name>
    <dbReference type="NCBI Taxonomy" id="29808"/>
    <lineage>
        <taxon>Eukaryota</taxon>
        <taxon>Viridiplantae</taxon>
        <taxon>Streptophyta</taxon>
        <taxon>Embryophyta</taxon>
        <taxon>Tracheophyta</taxon>
        <taxon>Spermatophyta</taxon>
        <taxon>Pinopsida</taxon>
        <taxon>Pinidae</taxon>
        <taxon>Conifers II</taxon>
        <taxon>Cupressales</taxon>
        <taxon>Taxaceae</taxon>
        <taxon>Taxus</taxon>
    </lineage>
</organism>
<accession>A0AA38FV28</accession>
<proteinExistence type="predicted"/>
<dbReference type="GO" id="GO:0019905">
    <property type="term" value="F:syntaxin binding"/>
    <property type="evidence" value="ECO:0007669"/>
    <property type="project" value="TreeGrafter"/>
</dbReference>